<accession>A0A0Z8GBI1</accession>
<dbReference type="InterPro" id="IPR032708">
    <property type="entry name" value="McjB_C"/>
</dbReference>
<evidence type="ECO:0000313" key="5">
    <source>
        <dbReference type="Proteomes" id="UP000273973"/>
    </source>
</evidence>
<evidence type="ECO:0000259" key="1">
    <source>
        <dbReference type="Pfam" id="PF13471"/>
    </source>
</evidence>
<dbReference type="RefSeq" id="WP_024380655.1">
    <property type="nucleotide sequence ID" value="NZ_CEEO01000064.1"/>
</dbReference>
<dbReference type="NCBIfam" id="NF033537">
    <property type="entry name" value="lasso_biosyn_B2"/>
    <property type="match status" value="1"/>
</dbReference>
<dbReference type="Pfam" id="PF13471">
    <property type="entry name" value="Transglut_core3"/>
    <property type="match status" value="1"/>
</dbReference>
<dbReference type="EMBL" id="RSDG01000025">
    <property type="protein sequence ID" value="RRR49102.1"/>
    <property type="molecule type" value="Genomic_DNA"/>
</dbReference>
<name>A0A0Z8GBI1_STRSU</name>
<organism evidence="2 4">
    <name type="scientific">Streptococcus suis</name>
    <dbReference type="NCBI Taxonomy" id="1307"/>
    <lineage>
        <taxon>Bacteria</taxon>
        <taxon>Bacillati</taxon>
        <taxon>Bacillota</taxon>
        <taxon>Bacilli</taxon>
        <taxon>Lactobacillales</taxon>
        <taxon>Streptococcaceae</taxon>
        <taxon>Streptococcus</taxon>
    </lineage>
</organism>
<dbReference type="AlphaFoldDB" id="A0A0Z8GBI1"/>
<protein>
    <submittedName>
        <fullName evidence="2">ABC transporter NBP/MSD fusion protein</fullName>
    </submittedName>
    <submittedName>
        <fullName evidence="3">Lasso peptide biosynthesis B2 protein</fullName>
    </submittedName>
</protein>
<evidence type="ECO:0000313" key="3">
    <source>
        <dbReference type="EMBL" id="RRR49102.1"/>
    </source>
</evidence>
<sequence>MSSPVRMEKRTKLSVKNKITAFFCANMSFFLIKLPPKKLSKIIEKLSENTQSATPAEVEQWRTSINSINVRCAGNGCLQRSVAVMLWGIIARRTPDWISGFQISPFIAHAWVEIDGVPIGEEMDLSKFQKIIFVKGGKDK</sequence>
<proteinExistence type="predicted"/>
<dbReference type="InterPro" id="IPR053521">
    <property type="entry name" value="McjB-like"/>
</dbReference>
<feature type="domain" description="Microcin J25-processing protein McjB C-terminal" evidence="1">
    <location>
        <begin position="45"/>
        <end position="131"/>
    </location>
</feature>
<reference evidence="2 4" key="1">
    <citation type="submission" date="2016-02" db="EMBL/GenBank/DDBJ databases">
        <authorList>
            <consortium name="Pathogen Informatics"/>
        </authorList>
    </citation>
    <scope>NUCLEOTIDE SEQUENCE [LARGE SCALE GENOMIC DNA]</scope>
    <source>
        <strain evidence="2 4">LSS32</strain>
    </source>
</reference>
<dbReference type="Proteomes" id="UP000273973">
    <property type="component" value="Unassembled WGS sequence"/>
</dbReference>
<reference evidence="3 5" key="2">
    <citation type="submission" date="2018-11" db="EMBL/GenBank/DDBJ databases">
        <authorList>
            <person name="Stevens M.J."/>
            <person name="Cernela N."/>
            <person name="Spoerry Serrano N."/>
            <person name="Schmitt S."/>
            <person name="Schrenzel J."/>
            <person name="Stephan R."/>
        </authorList>
    </citation>
    <scope>NUCLEOTIDE SEQUENCE [LARGE SCALE GENOMIC DNA]</scope>
    <source>
        <strain evidence="3 5">SS1014</strain>
    </source>
</reference>
<evidence type="ECO:0000313" key="2">
    <source>
        <dbReference type="EMBL" id="CYU95758.1"/>
    </source>
</evidence>
<gene>
    <name evidence="3" type="ORF">EJA00_04965</name>
    <name evidence="2" type="ORF">ERS132394_01847</name>
</gene>
<dbReference type="Proteomes" id="UP000072618">
    <property type="component" value="Unassembled WGS sequence"/>
</dbReference>
<dbReference type="EMBL" id="FIGJ01000025">
    <property type="protein sequence ID" value="CYU95758.1"/>
    <property type="molecule type" value="Genomic_DNA"/>
</dbReference>
<evidence type="ECO:0000313" key="4">
    <source>
        <dbReference type="Proteomes" id="UP000072618"/>
    </source>
</evidence>
<reference evidence="3 5" key="3">
    <citation type="submission" date="2018-12" db="EMBL/GenBank/DDBJ databases">
        <title>Whole-genome sequences of fifteen clinical Streptococcus suis strains isolated from pigs between 2006 and 2018.</title>
        <authorList>
            <person name="Stevens M.J.A."/>
            <person name="Cernela N."/>
            <person name="Spoerry Serrano N."/>
            <person name="Schmitt S."/>
            <person name="Schrenzel J."/>
            <person name="Stephan R."/>
        </authorList>
    </citation>
    <scope>NUCLEOTIDE SEQUENCE [LARGE SCALE GENOMIC DNA]</scope>
    <source>
        <strain evidence="3 5">SS1014</strain>
    </source>
</reference>